<dbReference type="RefSeq" id="WP_069119396.1">
    <property type="nucleotide sequence ID" value="NZ_CBCPIX010000002.1"/>
</dbReference>
<dbReference type="GeneID" id="66536283"/>
<dbReference type="SUPFAM" id="SSF46785">
    <property type="entry name" value="Winged helix' DNA-binding domain"/>
    <property type="match status" value="1"/>
</dbReference>
<evidence type="ECO:0000256" key="2">
    <source>
        <dbReference type="ARBA" id="ARBA00023125"/>
    </source>
</evidence>
<proteinExistence type="predicted"/>
<dbReference type="AlphaFoldDB" id="A0A1D2KIS8"/>
<dbReference type="Pfam" id="PF01638">
    <property type="entry name" value="HxlR"/>
    <property type="match status" value="1"/>
</dbReference>
<keyword evidence="7" id="KW-1185">Reference proteome</keyword>
<dbReference type="InterPro" id="IPR036390">
    <property type="entry name" value="WH_DNA-bd_sf"/>
</dbReference>
<dbReference type="Gene3D" id="1.10.10.10">
    <property type="entry name" value="Winged helix-like DNA-binding domain superfamily/Winged helix DNA-binding domain"/>
    <property type="match status" value="1"/>
</dbReference>
<dbReference type="Proteomes" id="UP000243591">
    <property type="component" value="Chromosome"/>
</dbReference>
<reference evidence="5 7" key="1">
    <citation type="submission" date="2017-09" db="EMBL/GenBank/DDBJ databases">
        <title>Complete Genome Sequences of Two Strains of the Meat Spoilage Bacterium Brochothrix thermosphacta Isolated from Ground Chicken.</title>
        <authorList>
            <person name="Paoli G.C."/>
            <person name="Wijey C."/>
            <person name="Chen C.-Y."/>
            <person name="Nguyen L."/>
            <person name="Yan X."/>
            <person name="Irwin P.L."/>
        </authorList>
    </citation>
    <scope>NUCLEOTIDE SEQUENCE [LARGE SCALE GENOMIC DNA]</scope>
    <source>
        <strain evidence="5 7">BI</strain>
    </source>
</reference>
<dbReference type="PANTHER" id="PTHR33204:SF37">
    <property type="entry name" value="HTH-TYPE TRANSCRIPTIONAL REGULATOR YODB"/>
    <property type="match status" value="1"/>
</dbReference>
<dbReference type="KEGG" id="bths:CNY62_11605"/>
<evidence type="ECO:0000256" key="3">
    <source>
        <dbReference type="ARBA" id="ARBA00023163"/>
    </source>
</evidence>
<evidence type="ECO:0000313" key="6">
    <source>
        <dbReference type="EMBL" id="SPP30677.1"/>
    </source>
</evidence>
<evidence type="ECO:0000313" key="7">
    <source>
        <dbReference type="Proteomes" id="UP000243591"/>
    </source>
</evidence>
<reference evidence="8" key="3">
    <citation type="submission" date="2018-04" db="EMBL/GenBank/DDBJ databases">
        <authorList>
            <person name="Illikoud N."/>
        </authorList>
    </citation>
    <scope>NUCLEOTIDE SEQUENCE [LARGE SCALE GENOMIC DNA]</scope>
</reference>
<dbReference type="PANTHER" id="PTHR33204">
    <property type="entry name" value="TRANSCRIPTIONAL REGULATOR, MARR FAMILY"/>
    <property type="match status" value="1"/>
</dbReference>
<gene>
    <name evidence="6" type="ORF">BTBSAS_80017</name>
    <name evidence="5" type="ORF">CNY62_11605</name>
</gene>
<organism evidence="5 7">
    <name type="scientific">Brochothrix thermosphacta</name>
    <name type="common">Microbacterium thermosphactum</name>
    <dbReference type="NCBI Taxonomy" id="2756"/>
    <lineage>
        <taxon>Bacteria</taxon>
        <taxon>Bacillati</taxon>
        <taxon>Bacillota</taxon>
        <taxon>Bacilli</taxon>
        <taxon>Bacillales</taxon>
        <taxon>Listeriaceae</taxon>
        <taxon>Brochothrix</taxon>
    </lineage>
</organism>
<keyword evidence="1" id="KW-0805">Transcription regulation</keyword>
<dbReference type="InterPro" id="IPR036388">
    <property type="entry name" value="WH-like_DNA-bd_sf"/>
</dbReference>
<dbReference type="InterPro" id="IPR002577">
    <property type="entry name" value="HTH_HxlR"/>
</dbReference>
<feature type="domain" description="HTH hxlR-type" evidence="4">
    <location>
        <begin position="9"/>
        <end position="107"/>
    </location>
</feature>
<reference evidence="6" key="2">
    <citation type="submission" date="2018-04" db="EMBL/GenBank/DDBJ databases">
        <authorList>
            <person name="Go L.Y."/>
            <person name="Mitchell J.A."/>
        </authorList>
    </citation>
    <scope>NUCLEOTIDE SEQUENCE</scope>
    <source>
        <strain evidence="6">BSAS1 3</strain>
    </source>
</reference>
<dbReference type="EMBL" id="OUNC01000078">
    <property type="protein sequence ID" value="SPP30677.1"/>
    <property type="molecule type" value="Genomic_DNA"/>
</dbReference>
<evidence type="ECO:0000256" key="1">
    <source>
        <dbReference type="ARBA" id="ARBA00023015"/>
    </source>
</evidence>
<dbReference type="STRING" id="2756.BFR44_04480"/>
<protein>
    <submittedName>
        <fullName evidence="5 6">Transcriptional regulator</fullName>
    </submittedName>
</protein>
<dbReference type="CDD" id="cd00090">
    <property type="entry name" value="HTH_ARSR"/>
    <property type="match status" value="1"/>
</dbReference>
<dbReference type="PROSITE" id="PS51118">
    <property type="entry name" value="HTH_HXLR"/>
    <property type="match status" value="1"/>
</dbReference>
<dbReference type="GO" id="GO:0003677">
    <property type="term" value="F:DNA binding"/>
    <property type="evidence" value="ECO:0007669"/>
    <property type="project" value="UniProtKB-KW"/>
</dbReference>
<evidence type="ECO:0000259" key="4">
    <source>
        <dbReference type="PROSITE" id="PS51118"/>
    </source>
</evidence>
<evidence type="ECO:0000313" key="5">
    <source>
        <dbReference type="EMBL" id="ATF27285.1"/>
    </source>
</evidence>
<dbReference type="OrthoDB" id="9791143at2"/>
<accession>A0A1D2KIS8</accession>
<sequence length="113" mass="12815">MSVKVGQQCPVEKTVSLLSNKWKVLIIRELLIETQRFNALQRTLGGITQKVLTSNLKEMEKSGLVNREVFPVTPPHVEYSLTSRGRSLEPILETMAVWGLAYMAEEELQLEES</sequence>
<evidence type="ECO:0000313" key="8">
    <source>
        <dbReference type="Proteomes" id="UP000270190"/>
    </source>
</evidence>
<name>A0A1D2KIS8_BROTH</name>
<keyword evidence="3" id="KW-0804">Transcription</keyword>
<keyword evidence="2" id="KW-0238">DNA-binding</keyword>
<dbReference type="Proteomes" id="UP000270190">
    <property type="component" value="Unassembled WGS sequence"/>
</dbReference>
<dbReference type="InterPro" id="IPR011991">
    <property type="entry name" value="ArsR-like_HTH"/>
</dbReference>
<dbReference type="EMBL" id="CP023483">
    <property type="protein sequence ID" value="ATF27285.1"/>
    <property type="molecule type" value="Genomic_DNA"/>
</dbReference>